<dbReference type="GO" id="GO:0006313">
    <property type="term" value="P:DNA transposition"/>
    <property type="evidence" value="ECO:0007669"/>
    <property type="project" value="UniProtKB-UniRule"/>
</dbReference>
<comment type="subcellular location">
    <subcellularLocation>
        <location evidence="1 9">Cytoplasm</location>
    </subcellularLocation>
</comment>
<dbReference type="CDD" id="cd00798">
    <property type="entry name" value="INT_XerDC_C"/>
    <property type="match status" value="1"/>
</dbReference>
<evidence type="ECO:0000256" key="4">
    <source>
        <dbReference type="ARBA" id="ARBA00022829"/>
    </source>
</evidence>
<evidence type="ECO:0000256" key="1">
    <source>
        <dbReference type="ARBA" id="ARBA00004496"/>
    </source>
</evidence>
<feature type="active site" evidence="9">
    <location>
        <position position="279"/>
    </location>
</feature>
<evidence type="ECO:0000313" key="12">
    <source>
        <dbReference type="EMBL" id="TWT21548.1"/>
    </source>
</evidence>
<dbReference type="InterPro" id="IPR050090">
    <property type="entry name" value="Tyrosine_recombinase_XerCD"/>
</dbReference>
<proteinExistence type="inferred from homology"/>
<protein>
    <recommendedName>
        <fullName evidence="9">Tyrosine recombinase XerC</fullName>
    </recommendedName>
</protein>
<dbReference type="Pfam" id="PF00589">
    <property type="entry name" value="Phage_integrase"/>
    <property type="match status" value="1"/>
</dbReference>
<comment type="subunit">
    <text evidence="9">Forms a cyclic heterotetrameric complex composed of two molecules of XerC and two molecules of XerD.</text>
</comment>
<dbReference type="InterPro" id="IPR002104">
    <property type="entry name" value="Integrase_catalytic"/>
</dbReference>
<evidence type="ECO:0000256" key="9">
    <source>
        <dbReference type="HAMAP-Rule" id="MF_01808"/>
    </source>
</evidence>
<sequence length="307" mass="33680">MGESDEKAVRSETTAPPSAIYEAVNDYLDHAMLVEGKSPATIRGYRSDLQNLVADMVGWEDVTLSALRAWLAAAVEQGKSRATIARRTAAVRAFCAWALRQGYLQTNPAARLVSPRTVRSLPRVLEAFDAAELVEQPLAGNGTERVRDRAMLEMLYATGIRVAELVGLDPEDVDLQRGTARVLGKGNKERMVPFGRPASEALQRWLQVRHELANDGESALFVGVRGKRINQRQVRRVVERAASTIGARGVTPHGLRHAAATHLLDGGADLRVVQEVLGHSSLQTTQIYTHVSVDRLTKAYRQAHPRA</sequence>
<keyword evidence="7 9" id="KW-0233">DNA recombination</keyword>
<reference evidence="12 13" key="1">
    <citation type="submission" date="2019-08" db="EMBL/GenBank/DDBJ databases">
        <authorList>
            <person name="Lei W."/>
        </authorList>
    </citation>
    <scope>NUCLEOTIDE SEQUENCE [LARGE SCALE GENOMIC DNA]</scope>
    <source>
        <strain evidence="12 13">CCUG 58627</strain>
    </source>
</reference>
<dbReference type="PROSITE" id="PS51900">
    <property type="entry name" value="CB"/>
    <property type="match status" value="1"/>
</dbReference>
<keyword evidence="2 9" id="KW-0963">Cytoplasm</keyword>
<dbReference type="GO" id="GO:0007059">
    <property type="term" value="P:chromosome segregation"/>
    <property type="evidence" value="ECO:0007669"/>
    <property type="project" value="UniProtKB-UniRule"/>
</dbReference>
<comment type="similarity">
    <text evidence="9">Belongs to the 'phage' integrase family. XerC subfamily.</text>
</comment>
<keyword evidence="5 9" id="KW-0229">DNA integration</keyword>
<dbReference type="GO" id="GO:0009037">
    <property type="term" value="F:tyrosine-based site-specific recombinase activity"/>
    <property type="evidence" value="ECO:0007669"/>
    <property type="project" value="UniProtKB-UniRule"/>
</dbReference>
<evidence type="ECO:0000256" key="8">
    <source>
        <dbReference type="ARBA" id="ARBA00023306"/>
    </source>
</evidence>
<dbReference type="InterPro" id="IPR044068">
    <property type="entry name" value="CB"/>
</dbReference>
<dbReference type="SUPFAM" id="SSF47823">
    <property type="entry name" value="lambda integrase-like, N-terminal domain"/>
    <property type="match status" value="1"/>
</dbReference>
<dbReference type="InterPro" id="IPR004107">
    <property type="entry name" value="Integrase_SAM-like_N"/>
</dbReference>
<dbReference type="PANTHER" id="PTHR30349">
    <property type="entry name" value="PHAGE INTEGRASE-RELATED"/>
    <property type="match status" value="1"/>
</dbReference>
<organism evidence="12 13">
    <name type="scientific">Corynebacterium canis</name>
    <dbReference type="NCBI Taxonomy" id="679663"/>
    <lineage>
        <taxon>Bacteria</taxon>
        <taxon>Bacillati</taxon>
        <taxon>Actinomycetota</taxon>
        <taxon>Actinomycetes</taxon>
        <taxon>Mycobacteriales</taxon>
        <taxon>Corynebacteriaceae</taxon>
        <taxon>Corynebacterium</taxon>
    </lineage>
</organism>
<evidence type="ECO:0000256" key="3">
    <source>
        <dbReference type="ARBA" id="ARBA00022618"/>
    </source>
</evidence>
<dbReference type="InterPro" id="IPR011010">
    <property type="entry name" value="DNA_brk_join_enz"/>
</dbReference>
<dbReference type="NCBIfam" id="NF001399">
    <property type="entry name" value="PRK00283.1"/>
    <property type="match status" value="1"/>
</dbReference>
<feature type="active site" evidence="9">
    <location>
        <position position="256"/>
    </location>
</feature>
<dbReference type="InterPro" id="IPR023009">
    <property type="entry name" value="Tyrosine_recombinase_XerC/XerD"/>
</dbReference>
<dbReference type="Proteomes" id="UP000320791">
    <property type="component" value="Unassembled WGS sequence"/>
</dbReference>
<gene>
    <name evidence="9" type="primary">xerC</name>
    <name evidence="12" type="ORF">FRX94_11205</name>
</gene>
<dbReference type="Gene3D" id="1.10.443.10">
    <property type="entry name" value="Intergrase catalytic core"/>
    <property type="match status" value="1"/>
</dbReference>
<comment type="function">
    <text evidence="9">Site-specific tyrosine recombinase, which acts by catalyzing the cutting and rejoining of the recombining DNA molecules. The XerC-XerD complex is essential to convert dimers of the bacterial chromosome into monomers to permit their segregation at cell division. It also contributes to the segregational stability of plasmids.</text>
</comment>
<dbReference type="GO" id="GO:0005737">
    <property type="term" value="C:cytoplasm"/>
    <property type="evidence" value="ECO:0007669"/>
    <property type="project" value="UniProtKB-SubCell"/>
</dbReference>
<feature type="active site" evidence="9">
    <location>
        <position position="161"/>
    </location>
</feature>
<feature type="domain" description="Core-binding (CB)" evidence="11">
    <location>
        <begin position="18"/>
        <end position="99"/>
    </location>
</feature>
<evidence type="ECO:0000259" key="10">
    <source>
        <dbReference type="PROSITE" id="PS51898"/>
    </source>
</evidence>
<dbReference type="SUPFAM" id="SSF56349">
    <property type="entry name" value="DNA breaking-rejoining enzymes"/>
    <property type="match status" value="1"/>
</dbReference>
<evidence type="ECO:0000313" key="13">
    <source>
        <dbReference type="Proteomes" id="UP000320791"/>
    </source>
</evidence>
<feature type="active site" description="O-(3'-phospho-DNA)-tyrosine intermediate" evidence="9">
    <location>
        <position position="288"/>
    </location>
</feature>
<comment type="caution">
    <text evidence="12">The sequence shown here is derived from an EMBL/GenBank/DDBJ whole genome shotgun (WGS) entry which is preliminary data.</text>
</comment>
<dbReference type="Pfam" id="PF02899">
    <property type="entry name" value="Phage_int_SAM_1"/>
    <property type="match status" value="1"/>
</dbReference>
<evidence type="ECO:0000256" key="5">
    <source>
        <dbReference type="ARBA" id="ARBA00022908"/>
    </source>
</evidence>
<keyword evidence="4 9" id="KW-0159">Chromosome partition</keyword>
<dbReference type="GO" id="GO:0051301">
    <property type="term" value="P:cell division"/>
    <property type="evidence" value="ECO:0007669"/>
    <property type="project" value="UniProtKB-KW"/>
</dbReference>
<keyword evidence="3 9" id="KW-0132">Cell division</keyword>
<keyword evidence="8 9" id="KW-0131">Cell cycle</keyword>
<dbReference type="AlphaFoldDB" id="A0A5C5U6Z1"/>
<evidence type="ECO:0000256" key="6">
    <source>
        <dbReference type="ARBA" id="ARBA00023125"/>
    </source>
</evidence>
<feature type="active site" evidence="9">
    <location>
        <position position="185"/>
    </location>
</feature>
<dbReference type="InterPro" id="IPR013762">
    <property type="entry name" value="Integrase-like_cat_sf"/>
</dbReference>
<evidence type="ECO:0000256" key="2">
    <source>
        <dbReference type="ARBA" id="ARBA00022490"/>
    </source>
</evidence>
<keyword evidence="6 9" id="KW-0238">DNA-binding</keyword>
<evidence type="ECO:0000256" key="7">
    <source>
        <dbReference type="ARBA" id="ARBA00023172"/>
    </source>
</evidence>
<accession>A0A5C5U6Z1</accession>
<dbReference type="InterPro" id="IPR010998">
    <property type="entry name" value="Integrase_recombinase_N"/>
</dbReference>
<dbReference type="PANTHER" id="PTHR30349:SF77">
    <property type="entry name" value="TYROSINE RECOMBINASE XERC"/>
    <property type="match status" value="1"/>
</dbReference>
<dbReference type="Gene3D" id="1.10.150.130">
    <property type="match status" value="1"/>
</dbReference>
<dbReference type="RefSeq" id="WP_146325431.1">
    <property type="nucleotide sequence ID" value="NZ_BAABLR010000063.1"/>
</dbReference>
<name>A0A5C5U6Z1_9CORY</name>
<dbReference type="GO" id="GO:0003677">
    <property type="term" value="F:DNA binding"/>
    <property type="evidence" value="ECO:0007669"/>
    <property type="project" value="UniProtKB-UniRule"/>
</dbReference>
<feature type="active site" evidence="9">
    <location>
        <position position="253"/>
    </location>
</feature>
<dbReference type="HAMAP" id="MF_01808">
    <property type="entry name" value="Recomb_XerC_XerD"/>
    <property type="match status" value="1"/>
</dbReference>
<feature type="domain" description="Tyr recombinase" evidence="10">
    <location>
        <begin position="120"/>
        <end position="301"/>
    </location>
</feature>
<dbReference type="EMBL" id="VOHM01000030">
    <property type="protein sequence ID" value="TWT21548.1"/>
    <property type="molecule type" value="Genomic_DNA"/>
</dbReference>
<evidence type="ECO:0000259" key="11">
    <source>
        <dbReference type="PROSITE" id="PS51900"/>
    </source>
</evidence>
<keyword evidence="13" id="KW-1185">Reference proteome</keyword>
<dbReference type="PROSITE" id="PS51898">
    <property type="entry name" value="TYR_RECOMBINASE"/>
    <property type="match status" value="1"/>
</dbReference>
<dbReference type="OrthoDB" id="9801717at2"/>